<keyword evidence="8" id="KW-1185">Reference proteome</keyword>
<accession>A0ABS8GK47</accession>
<dbReference type="PROSITE" id="PS51318">
    <property type="entry name" value="TAT"/>
    <property type="match status" value="1"/>
</dbReference>
<dbReference type="InterPro" id="IPR004111">
    <property type="entry name" value="Repressor_TetR_C"/>
</dbReference>
<dbReference type="SUPFAM" id="SSF48498">
    <property type="entry name" value="Tetracyclin repressor-like, C-terminal domain"/>
    <property type="match status" value="1"/>
</dbReference>
<dbReference type="Proteomes" id="UP001139168">
    <property type="component" value="Unassembled WGS sequence"/>
</dbReference>
<dbReference type="RefSeq" id="WP_227891762.1">
    <property type="nucleotide sequence ID" value="NZ_JAJFZQ010000006.1"/>
</dbReference>
<dbReference type="SUPFAM" id="SSF46689">
    <property type="entry name" value="Homeodomain-like"/>
    <property type="match status" value="1"/>
</dbReference>
<evidence type="ECO:0000259" key="6">
    <source>
        <dbReference type="PROSITE" id="PS50977"/>
    </source>
</evidence>
<dbReference type="InterPro" id="IPR036271">
    <property type="entry name" value="Tet_transcr_reg_TetR-rel_C_sf"/>
</dbReference>
<evidence type="ECO:0000256" key="2">
    <source>
        <dbReference type="ARBA" id="ARBA00023015"/>
    </source>
</evidence>
<keyword evidence="2" id="KW-0805">Transcription regulation</keyword>
<evidence type="ECO:0000256" key="3">
    <source>
        <dbReference type="ARBA" id="ARBA00023125"/>
    </source>
</evidence>
<evidence type="ECO:0000256" key="1">
    <source>
        <dbReference type="ARBA" id="ARBA00022491"/>
    </source>
</evidence>
<protein>
    <submittedName>
        <fullName evidence="7">TetR/AcrR family transcriptional regulator</fullName>
    </submittedName>
</protein>
<dbReference type="PANTHER" id="PTHR30055:SF151">
    <property type="entry name" value="TRANSCRIPTIONAL REGULATORY PROTEIN"/>
    <property type="match status" value="1"/>
</dbReference>
<sequence>MTSKPAPDQPRSPLTRERVLQQAARIADTGGLAALTMRALAQAMSVQPMSLYHHVSNKDDILDGLIDLVFSEVDVPDGAPGDWHAAMEQRAHDMRAALTRHPWAVGLMETRTSPGMANLRHHNATLGVLRRAGFSLAAAGHAYALLDSYVYGFALQEAGLPVGGPDSDPEVVEAMARSFSPDELPYLAEMAMDRAMQPGYSFGAEFDVGLGIILDGLARLLKQPASDC</sequence>
<dbReference type="InterPro" id="IPR009057">
    <property type="entry name" value="Homeodomain-like_sf"/>
</dbReference>
<dbReference type="EMBL" id="JAJFZQ010000006">
    <property type="protein sequence ID" value="MCC3266959.1"/>
    <property type="molecule type" value="Genomic_DNA"/>
</dbReference>
<dbReference type="InterPro" id="IPR003012">
    <property type="entry name" value="Tet_transcr_reg_TetR"/>
</dbReference>
<keyword evidence="1" id="KW-0678">Repressor</keyword>
<keyword evidence="4" id="KW-0804">Transcription</keyword>
<dbReference type="PANTHER" id="PTHR30055">
    <property type="entry name" value="HTH-TYPE TRANSCRIPTIONAL REGULATOR RUTR"/>
    <property type="match status" value="1"/>
</dbReference>
<name>A0ABS8GK47_9MICC</name>
<dbReference type="InterPro" id="IPR050109">
    <property type="entry name" value="HTH-type_TetR-like_transc_reg"/>
</dbReference>
<dbReference type="PRINTS" id="PR00400">
    <property type="entry name" value="TETREPRESSOR"/>
</dbReference>
<dbReference type="Pfam" id="PF02909">
    <property type="entry name" value="TetR_C_1"/>
    <property type="match status" value="1"/>
</dbReference>
<dbReference type="Gene3D" id="1.10.357.10">
    <property type="entry name" value="Tetracycline Repressor, domain 2"/>
    <property type="match status" value="1"/>
</dbReference>
<keyword evidence="3 5" id="KW-0238">DNA-binding</keyword>
<comment type="caution">
    <text evidence="7">The sequence shown here is derived from an EMBL/GenBank/DDBJ whole genome shotgun (WGS) entry which is preliminary data.</text>
</comment>
<proteinExistence type="predicted"/>
<dbReference type="InterPro" id="IPR001647">
    <property type="entry name" value="HTH_TetR"/>
</dbReference>
<evidence type="ECO:0000256" key="5">
    <source>
        <dbReference type="PROSITE-ProRule" id="PRU00335"/>
    </source>
</evidence>
<feature type="DNA-binding region" description="H-T-H motif" evidence="5">
    <location>
        <begin position="36"/>
        <end position="55"/>
    </location>
</feature>
<dbReference type="Pfam" id="PF00440">
    <property type="entry name" value="TetR_N"/>
    <property type="match status" value="1"/>
</dbReference>
<evidence type="ECO:0000313" key="8">
    <source>
        <dbReference type="Proteomes" id="UP001139168"/>
    </source>
</evidence>
<evidence type="ECO:0000256" key="4">
    <source>
        <dbReference type="ARBA" id="ARBA00023163"/>
    </source>
</evidence>
<evidence type="ECO:0000313" key="7">
    <source>
        <dbReference type="EMBL" id="MCC3266959.1"/>
    </source>
</evidence>
<gene>
    <name evidence="7" type="ORF">LJ752_13010</name>
</gene>
<organism evidence="7 8">
    <name type="scientific">Arthrobacter gengyunqii</name>
    <dbReference type="NCBI Taxonomy" id="2886940"/>
    <lineage>
        <taxon>Bacteria</taxon>
        <taxon>Bacillati</taxon>
        <taxon>Actinomycetota</taxon>
        <taxon>Actinomycetes</taxon>
        <taxon>Micrococcales</taxon>
        <taxon>Micrococcaceae</taxon>
        <taxon>Arthrobacter</taxon>
    </lineage>
</organism>
<feature type="domain" description="HTH tetR-type" evidence="6">
    <location>
        <begin position="13"/>
        <end position="73"/>
    </location>
</feature>
<dbReference type="PROSITE" id="PS50977">
    <property type="entry name" value="HTH_TETR_2"/>
    <property type="match status" value="1"/>
</dbReference>
<dbReference type="InterPro" id="IPR006311">
    <property type="entry name" value="TAT_signal"/>
</dbReference>
<dbReference type="Gene3D" id="1.10.10.60">
    <property type="entry name" value="Homeodomain-like"/>
    <property type="match status" value="1"/>
</dbReference>
<reference evidence="7" key="1">
    <citation type="submission" date="2021-10" db="EMBL/GenBank/DDBJ databases">
        <title>Novel species in genus Arthrobacter.</title>
        <authorList>
            <person name="Liu Y."/>
        </authorList>
    </citation>
    <scope>NUCLEOTIDE SEQUENCE</scope>
    <source>
        <strain evidence="7">Zg-Y786</strain>
    </source>
</reference>